<name>A0ABT6KRN5_9MICO</name>
<dbReference type="Proteomes" id="UP001160142">
    <property type="component" value="Unassembled WGS sequence"/>
</dbReference>
<protein>
    <recommendedName>
        <fullName evidence="4">Exo-alpha-sialidase</fullName>
    </recommendedName>
</protein>
<dbReference type="RefSeq" id="WP_322134162.1">
    <property type="nucleotide sequence ID" value="NZ_CP085036.1"/>
</dbReference>
<keyword evidence="1" id="KW-1133">Transmembrane helix</keyword>
<keyword evidence="3" id="KW-1185">Reference proteome</keyword>
<proteinExistence type="predicted"/>
<evidence type="ECO:0000313" key="2">
    <source>
        <dbReference type="EMBL" id="MDH6181862.1"/>
    </source>
</evidence>
<comment type="caution">
    <text evidence="2">The sequence shown here is derived from an EMBL/GenBank/DDBJ whole genome shotgun (WGS) entry which is preliminary data.</text>
</comment>
<evidence type="ECO:0008006" key="4">
    <source>
        <dbReference type="Google" id="ProtNLM"/>
    </source>
</evidence>
<dbReference type="EMBL" id="JARXVQ010000001">
    <property type="protein sequence ID" value="MDH6181862.1"/>
    <property type="molecule type" value="Genomic_DNA"/>
</dbReference>
<feature type="transmembrane region" description="Helical" evidence="1">
    <location>
        <begin position="12"/>
        <end position="35"/>
    </location>
</feature>
<keyword evidence="1" id="KW-0812">Transmembrane</keyword>
<reference evidence="2 3" key="1">
    <citation type="submission" date="2023-04" db="EMBL/GenBank/DDBJ databases">
        <title>Genome Encyclopedia of Bacteria and Archaea VI: Functional Genomics of Type Strains.</title>
        <authorList>
            <person name="Whitman W."/>
        </authorList>
    </citation>
    <scope>NUCLEOTIDE SEQUENCE [LARGE SCALE GENOMIC DNA]</scope>
    <source>
        <strain evidence="2 3">SG_E_30_P1</strain>
    </source>
</reference>
<organism evidence="2 3">
    <name type="scientific">Antiquaquibacter oligotrophicus</name>
    <dbReference type="NCBI Taxonomy" id="2880260"/>
    <lineage>
        <taxon>Bacteria</taxon>
        <taxon>Bacillati</taxon>
        <taxon>Actinomycetota</taxon>
        <taxon>Actinomycetes</taxon>
        <taxon>Micrococcales</taxon>
        <taxon>Microbacteriaceae</taxon>
        <taxon>Antiquaquibacter</taxon>
    </lineage>
</organism>
<keyword evidence="1" id="KW-0472">Membrane</keyword>
<sequence length="309" mass="31118">MSLLNPRTGQNRWWIIPIIALVAIGTGVLVALAIAPHDPPESELIPWTPPPAATPTASPTAGAEVNTAVPQQRFLAAIDGTTAWRVDAGACPSSQTWPELTTNGGGSWARTDATTGTGASGVLALGAISAEVSGMLTFNAETCGSPQFTSLVDGVWAPVSNLSNEALWYVVPGAGPVVGLGAVSVATPCEPVGVATRSASELAVLCNDERIVRSVDGGVTWDDGFAVAGASVVASTADGYIVGGLNQSRCAGVELRTLTPQASNGDGIAVGCYEAAATPGLVAISSTPNALWVWAGTSLGISPDGGESW</sequence>
<evidence type="ECO:0000256" key="1">
    <source>
        <dbReference type="SAM" id="Phobius"/>
    </source>
</evidence>
<accession>A0ABT6KRN5</accession>
<gene>
    <name evidence="2" type="ORF">M2152_002044</name>
</gene>
<evidence type="ECO:0000313" key="3">
    <source>
        <dbReference type="Proteomes" id="UP001160142"/>
    </source>
</evidence>